<dbReference type="STRING" id="55209.HA50_22965"/>
<proteinExistence type="predicted"/>
<accession>A0A1X1EKQ0</accession>
<reference evidence="1 2" key="1">
    <citation type="journal article" date="2017" name="Antonie Van Leeuwenhoek">
        <title>Phylogenomic resolution of the bacterial genus Pantoea and its relationship with Erwinia and Tatumella.</title>
        <authorList>
            <person name="Palmer M."/>
            <person name="Steenkamp E.T."/>
            <person name="Coetzee M.P."/>
            <person name="Chan W.Y."/>
            <person name="van Zyl E."/>
            <person name="De Maayer P."/>
            <person name="Coutinho T.A."/>
            <person name="Blom J."/>
            <person name="Smits T.H."/>
            <person name="Duffy B."/>
            <person name="Venter S.N."/>
        </authorList>
    </citation>
    <scope>NUCLEOTIDE SEQUENCE [LARGE SCALE GENOMIC DNA]</scope>
    <source>
        <strain evidence="1 2">LMG 2657</strain>
    </source>
</reference>
<dbReference type="AlphaFoldDB" id="A0A1X1EKQ0"/>
<dbReference type="RefSeq" id="WP_084879207.1">
    <property type="nucleotide sequence ID" value="NZ_JAGGMY010000002.1"/>
</dbReference>
<name>A0A1X1EKQ0_PANCY</name>
<gene>
    <name evidence="1" type="ORF">HA50_22965</name>
</gene>
<keyword evidence="2" id="KW-1185">Reference proteome</keyword>
<evidence type="ECO:0000313" key="2">
    <source>
        <dbReference type="Proteomes" id="UP000193749"/>
    </source>
</evidence>
<organism evidence="1 2">
    <name type="scientific">Pantoea cypripedii</name>
    <name type="common">Pectobacterium cypripedii</name>
    <name type="synonym">Erwinia cypripedii</name>
    <dbReference type="NCBI Taxonomy" id="55209"/>
    <lineage>
        <taxon>Bacteria</taxon>
        <taxon>Pseudomonadati</taxon>
        <taxon>Pseudomonadota</taxon>
        <taxon>Gammaproteobacteria</taxon>
        <taxon>Enterobacterales</taxon>
        <taxon>Erwiniaceae</taxon>
        <taxon>Pantoea</taxon>
    </lineage>
</organism>
<evidence type="ECO:0000313" key="1">
    <source>
        <dbReference type="EMBL" id="ORM89491.1"/>
    </source>
</evidence>
<dbReference type="Pfam" id="PF21820">
    <property type="entry name" value="DUF6886"/>
    <property type="match status" value="1"/>
</dbReference>
<dbReference type="InterPro" id="IPR049253">
    <property type="entry name" value="DUF6886"/>
</dbReference>
<comment type="caution">
    <text evidence="1">The sequence shown here is derived from an EMBL/GenBank/DDBJ whole genome shotgun (WGS) entry which is preliminary data.</text>
</comment>
<dbReference type="EMBL" id="MLJI01000002">
    <property type="protein sequence ID" value="ORM89491.1"/>
    <property type="molecule type" value="Genomic_DNA"/>
</dbReference>
<sequence length="193" mass="22176">MRLFHFSDNPDITIFKPRPLRVHVDRPVGQEWLNGSLIWATDEAHELLYLFPRECPRIVYWPLPGTNRVDLEEWMGNHSHATAIACIENAWLSRFQTGKVYRYELPVDGFEPTGEVGMWVCRTDVIPTGLKVISNLGAELALRNITLRVMERLTPLKSIWLTSLHASGIRLRNAQDWGKPGWTHSKPGRQVIV</sequence>
<protein>
    <submittedName>
        <fullName evidence="1">Uncharacterized protein</fullName>
    </submittedName>
</protein>
<dbReference type="OrthoDB" id="156685at2"/>
<dbReference type="Proteomes" id="UP000193749">
    <property type="component" value="Unassembled WGS sequence"/>
</dbReference>